<keyword evidence="1" id="KW-0472">Membrane</keyword>
<name>A0A5J4YRL7_PORPP</name>
<keyword evidence="3" id="KW-1185">Reference proteome</keyword>
<feature type="transmembrane region" description="Helical" evidence="1">
    <location>
        <begin position="78"/>
        <end position="97"/>
    </location>
</feature>
<feature type="transmembrane region" description="Helical" evidence="1">
    <location>
        <begin position="34"/>
        <end position="57"/>
    </location>
</feature>
<dbReference type="Proteomes" id="UP000324585">
    <property type="component" value="Unassembled WGS sequence"/>
</dbReference>
<accession>A0A5J4YRL7</accession>
<evidence type="ECO:0000256" key="1">
    <source>
        <dbReference type="SAM" id="Phobius"/>
    </source>
</evidence>
<gene>
    <name evidence="2" type="ORF">FVE85_4106</name>
</gene>
<evidence type="ECO:0000313" key="3">
    <source>
        <dbReference type="Proteomes" id="UP000324585"/>
    </source>
</evidence>
<dbReference type="AlphaFoldDB" id="A0A5J4YRL7"/>
<proteinExistence type="predicted"/>
<reference evidence="2" key="1">
    <citation type="submission" date="2019-09" db="EMBL/GenBank/DDBJ databases">
        <title>Expansion of phycobilisome linker gene families in mesophilic red algae.</title>
        <authorList>
            <person name="Lee J."/>
        </authorList>
    </citation>
    <scope>NUCLEOTIDE SEQUENCE [LARGE SCALE GENOMIC DNA]</scope>
    <source>
        <strain evidence="2">CCMP 1328</strain>
        <tissue evidence="2">Unicellular</tissue>
    </source>
</reference>
<feature type="transmembrane region" description="Helical" evidence="1">
    <location>
        <begin position="103"/>
        <end position="123"/>
    </location>
</feature>
<protein>
    <submittedName>
        <fullName evidence="2">Uncharacterized protein</fullName>
    </submittedName>
</protein>
<keyword evidence="1" id="KW-0812">Transmembrane</keyword>
<dbReference type="EMBL" id="VRMN01000005">
    <property type="protein sequence ID" value="KAA8494131.1"/>
    <property type="molecule type" value="Genomic_DNA"/>
</dbReference>
<organism evidence="2 3">
    <name type="scientific">Porphyridium purpureum</name>
    <name type="common">Red alga</name>
    <name type="synonym">Porphyridium cruentum</name>
    <dbReference type="NCBI Taxonomy" id="35688"/>
    <lineage>
        <taxon>Eukaryota</taxon>
        <taxon>Rhodophyta</taxon>
        <taxon>Bangiophyceae</taxon>
        <taxon>Porphyridiales</taxon>
        <taxon>Porphyridiaceae</taxon>
        <taxon>Porphyridium</taxon>
    </lineage>
</organism>
<sequence>MSRKMGRGMLPEDPHVRAAFVAALPTPPVSFVLYFVRVLTLSGIGAAAMWWVVSHVFSLKGYGGAIWKTAGLESAHVLLIKLLAQLTICWFAVYWASQWPSRQITVSAVKLASSMCLMAALWYRDSSTAVRLAGLVFLGTCASYMFRVWDQDQVQNLDRHTGLVTVSRRQTIMTYASWIIFASAVTALAVSSVPILGVLSSLGSMARTGPKVVHAWFQAPTASRTGPEFQVHLKQFSYNLVSIYNHVRKGQAGQAEESLYWKGQADGFAEILANAHYCAHRHWLGHVDTTRASLSDMYAAIGRYEDCTFLRNDDTAMKYGLSQAWLDVMNDAIASVIRVWVYLQYHRRTINSPGAESSAADQEAAARLQKELEELAERFNRLAPDNSNLLGSWTRSFG</sequence>
<keyword evidence="1" id="KW-1133">Transmembrane helix</keyword>
<comment type="caution">
    <text evidence="2">The sequence shown here is derived from an EMBL/GenBank/DDBJ whole genome shotgun (WGS) entry which is preliminary data.</text>
</comment>
<evidence type="ECO:0000313" key="2">
    <source>
        <dbReference type="EMBL" id="KAA8494131.1"/>
    </source>
</evidence>
<feature type="transmembrane region" description="Helical" evidence="1">
    <location>
        <begin position="175"/>
        <end position="199"/>
    </location>
</feature>
<feature type="transmembrane region" description="Helical" evidence="1">
    <location>
        <begin position="130"/>
        <end position="149"/>
    </location>
</feature>